<protein>
    <recommendedName>
        <fullName evidence="3">Alternate-type signal peptide domain-containing protein</fullName>
    </recommendedName>
</protein>
<accession>A0ABQ1V4T9</accession>
<dbReference type="NCBIfam" id="TIGR04089">
    <property type="entry name" value="exp_by_SipW_III"/>
    <property type="match status" value="1"/>
</dbReference>
<organism evidence="1 2">
    <name type="scientific">Williamsia phyllosphaerae</name>
    <dbReference type="NCBI Taxonomy" id="885042"/>
    <lineage>
        <taxon>Bacteria</taxon>
        <taxon>Bacillati</taxon>
        <taxon>Actinomycetota</taxon>
        <taxon>Actinomycetes</taxon>
        <taxon>Mycobacteriales</taxon>
        <taxon>Nocardiaceae</taxon>
        <taxon>Williamsia</taxon>
    </lineage>
</organism>
<sequence length="178" mass="17786">MNRNAKGAIAAGAAVVVLLGGAGSYALWSDSATNTPGNVTTGELKLTASGTPAWKDVSADGIVGGTVVNPLTDFLVPRDTWEYTTTYNASATGKNMKAQVTVNTGTAGALPTGVTVTPVATVDGAAATSGSIVTITPNAPHVVVVKVTVAFADVTGQTSQNAAVNVSNMSVNLNQVRP</sequence>
<comment type="caution">
    <text evidence="1">The sequence shown here is derived from an EMBL/GenBank/DDBJ whole genome shotgun (WGS) entry which is preliminary data.</text>
</comment>
<evidence type="ECO:0008006" key="3">
    <source>
        <dbReference type="Google" id="ProtNLM"/>
    </source>
</evidence>
<evidence type="ECO:0000313" key="2">
    <source>
        <dbReference type="Proteomes" id="UP000632454"/>
    </source>
</evidence>
<gene>
    <name evidence="1" type="ORF">GCM10007298_34420</name>
</gene>
<dbReference type="InterPro" id="IPR024006">
    <property type="entry name" value="Alt_signal_exp_actinobact"/>
</dbReference>
<dbReference type="InterPro" id="IPR023833">
    <property type="entry name" value="Signal_pept_SipW-depend-type"/>
</dbReference>
<dbReference type="RefSeq" id="WP_188491135.1">
    <property type="nucleotide sequence ID" value="NZ_BMCS01000002.1"/>
</dbReference>
<name>A0ABQ1V4T9_9NOCA</name>
<dbReference type="Proteomes" id="UP000632454">
    <property type="component" value="Unassembled WGS sequence"/>
</dbReference>
<keyword evidence="2" id="KW-1185">Reference proteome</keyword>
<dbReference type="NCBIfam" id="TIGR04088">
    <property type="entry name" value="cognate_SipW"/>
    <property type="match status" value="1"/>
</dbReference>
<dbReference type="EMBL" id="BMCS01000002">
    <property type="protein sequence ID" value="GGF35733.1"/>
    <property type="molecule type" value="Genomic_DNA"/>
</dbReference>
<reference evidence="2" key="1">
    <citation type="journal article" date="2019" name="Int. J. Syst. Evol. Microbiol.">
        <title>The Global Catalogue of Microorganisms (GCM) 10K type strain sequencing project: providing services to taxonomists for standard genome sequencing and annotation.</title>
        <authorList>
            <consortium name="The Broad Institute Genomics Platform"/>
            <consortium name="The Broad Institute Genome Sequencing Center for Infectious Disease"/>
            <person name="Wu L."/>
            <person name="Ma J."/>
        </authorList>
    </citation>
    <scope>NUCLEOTIDE SEQUENCE [LARGE SCALE GENOMIC DNA]</scope>
    <source>
        <strain evidence="2">CCM 7855</strain>
    </source>
</reference>
<evidence type="ECO:0000313" key="1">
    <source>
        <dbReference type="EMBL" id="GGF35733.1"/>
    </source>
</evidence>
<proteinExistence type="predicted"/>